<dbReference type="InterPro" id="IPR058532">
    <property type="entry name" value="YjbR/MT2646/Rv2570-like"/>
</dbReference>
<reference evidence="1 2" key="1">
    <citation type="submission" date="2018-12" db="EMBL/GenBank/DDBJ databases">
        <title>Amycolatopsis eburnea sp. nov. actinomycete associate with arbuscular mycorrhiza fungal spore.</title>
        <authorList>
            <person name="Lumyong S."/>
            <person name="Chaiya L."/>
        </authorList>
    </citation>
    <scope>NUCLEOTIDE SEQUENCE [LARGE SCALE GENOMIC DNA]</scope>
    <source>
        <strain evidence="1 2">GLM-1</strain>
    </source>
</reference>
<dbReference type="OrthoDB" id="6167040at2"/>
<dbReference type="InterPro" id="IPR038056">
    <property type="entry name" value="YjbR-like_sf"/>
</dbReference>
<proteinExistence type="predicted"/>
<evidence type="ECO:0000313" key="1">
    <source>
        <dbReference type="EMBL" id="RSD07435.1"/>
    </source>
</evidence>
<gene>
    <name evidence="1" type="ORF">EIY87_47200</name>
</gene>
<dbReference type="Gene3D" id="3.90.1150.30">
    <property type="match status" value="1"/>
</dbReference>
<name>A0A3R9KD27_9PSEU</name>
<organism evidence="1 2">
    <name type="scientific">Amycolatopsis eburnea</name>
    <dbReference type="NCBI Taxonomy" id="2267691"/>
    <lineage>
        <taxon>Bacteria</taxon>
        <taxon>Bacillati</taxon>
        <taxon>Actinomycetota</taxon>
        <taxon>Actinomycetes</taxon>
        <taxon>Pseudonocardiales</taxon>
        <taxon>Pseudonocardiaceae</taxon>
        <taxon>Amycolatopsis</taxon>
    </lineage>
</organism>
<dbReference type="AlphaFoldDB" id="A0A3R9KD27"/>
<accession>A0A3R9KD27</accession>
<dbReference type="EMBL" id="RSEC01000066">
    <property type="protein sequence ID" value="RSD07435.1"/>
    <property type="molecule type" value="Genomic_DNA"/>
</dbReference>
<dbReference type="Pfam" id="PF04237">
    <property type="entry name" value="YjbR"/>
    <property type="match status" value="1"/>
</dbReference>
<comment type="caution">
    <text evidence="1">The sequence shown here is derived from an EMBL/GenBank/DDBJ whole genome shotgun (WGS) entry which is preliminary data.</text>
</comment>
<keyword evidence="1" id="KW-0238">DNA-binding</keyword>
<dbReference type="SUPFAM" id="SSF142906">
    <property type="entry name" value="YjbR-like"/>
    <property type="match status" value="1"/>
</dbReference>
<sequence length="137" mass="15816">MSRTVPARYRSRRRQGERQVTVTVRKLERLLGGLAEVERSEARDYSSFSVRGKRFGYFWPRTRTVGLKQEISEQLALVAERPDVFEVQFTAGGFGWVVVYLDKIEADELAELLYEAWRLSAPEELVAETPFTRTARA</sequence>
<keyword evidence="2" id="KW-1185">Reference proteome</keyword>
<dbReference type="Proteomes" id="UP000267081">
    <property type="component" value="Unassembled WGS sequence"/>
</dbReference>
<dbReference type="GO" id="GO:0003677">
    <property type="term" value="F:DNA binding"/>
    <property type="evidence" value="ECO:0007669"/>
    <property type="project" value="UniProtKB-KW"/>
</dbReference>
<protein>
    <submittedName>
        <fullName evidence="1">MmcQ/YjbR family DNA-binding protein</fullName>
    </submittedName>
</protein>
<evidence type="ECO:0000313" key="2">
    <source>
        <dbReference type="Proteomes" id="UP000267081"/>
    </source>
</evidence>